<gene>
    <name evidence="2" type="ORF">TRICI_001954</name>
</gene>
<feature type="region of interest" description="Disordered" evidence="1">
    <location>
        <begin position="1"/>
        <end position="33"/>
    </location>
</feature>
<comment type="caution">
    <text evidence="2">The sequence shown here is derived from an EMBL/GenBank/DDBJ whole genome shotgun (WGS) entry which is preliminary data.</text>
</comment>
<protein>
    <submittedName>
        <fullName evidence="2">Uncharacterized protein</fullName>
    </submittedName>
</protein>
<reference evidence="2" key="1">
    <citation type="journal article" date="2019" name="G3 (Bethesda)">
        <title>Genome Assemblies of Two Rare Opportunistic Yeast Pathogens: Diutina rugosa (syn. Candida rugosa) and Trichomonascus ciferrii (syn. Candida ciferrii).</title>
        <authorList>
            <person name="Mixao V."/>
            <person name="Saus E."/>
            <person name="Hansen A.P."/>
            <person name="Lass-Florl C."/>
            <person name="Gabaldon T."/>
        </authorList>
    </citation>
    <scope>NUCLEOTIDE SEQUENCE</scope>
    <source>
        <strain evidence="2">CBS 4856</strain>
    </source>
</reference>
<proteinExistence type="predicted"/>
<keyword evidence="3" id="KW-1185">Reference proteome</keyword>
<evidence type="ECO:0000313" key="2">
    <source>
        <dbReference type="EMBL" id="KAA8915940.1"/>
    </source>
</evidence>
<evidence type="ECO:0000313" key="3">
    <source>
        <dbReference type="Proteomes" id="UP000761534"/>
    </source>
</evidence>
<evidence type="ECO:0000256" key="1">
    <source>
        <dbReference type="SAM" id="MobiDB-lite"/>
    </source>
</evidence>
<dbReference type="AlphaFoldDB" id="A0A642V774"/>
<dbReference type="Proteomes" id="UP000761534">
    <property type="component" value="Unassembled WGS sequence"/>
</dbReference>
<sequence length="96" mass="10449">MDSKLSVIPMGQATTDDDSRPKGNTRGFEQQRLDQPCLLQGPGWPPANLTHNWFSGGTPPDPLGSLRSRLWLALCSFYSLKPRRATGVQGAGPLQT</sequence>
<dbReference type="EMBL" id="SWFS01000131">
    <property type="protein sequence ID" value="KAA8915940.1"/>
    <property type="molecule type" value="Genomic_DNA"/>
</dbReference>
<dbReference type="VEuPathDB" id="FungiDB:TRICI_001954"/>
<organism evidence="2 3">
    <name type="scientific">Trichomonascus ciferrii</name>
    <dbReference type="NCBI Taxonomy" id="44093"/>
    <lineage>
        <taxon>Eukaryota</taxon>
        <taxon>Fungi</taxon>
        <taxon>Dikarya</taxon>
        <taxon>Ascomycota</taxon>
        <taxon>Saccharomycotina</taxon>
        <taxon>Dipodascomycetes</taxon>
        <taxon>Dipodascales</taxon>
        <taxon>Trichomonascaceae</taxon>
        <taxon>Trichomonascus</taxon>
        <taxon>Trichomonascus ciferrii complex</taxon>
    </lineage>
</organism>
<name>A0A642V774_9ASCO</name>
<accession>A0A642V774</accession>